<feature type="domain" description="Helicase C-terminal" evidence="3">
    <location>
        <begin position="924"/>
        <end position="1079"/>
    </location>
</feature>
<dbReference type="Pfam" id="PF00271">
    <property type="entry name" value="Helicase_C"/>
    <property type="match status" value="1"/>
</dbReference>
<dbReference type="Gene3D" id="3.40.50.10810">
    <property type="entry name" value="Tandem AAA-ATPase domain"/>
    <property type="match status" value="1"/>
</dbReference>
<evidence type="ECO:0000259" key="3">
    <source>
        <dbReference type="PROSITE" id="PS51194"/>
    </source>
</evidence>
<comment type="caution">
    <text evidence="4">The sequence shown here is derived from an EMBL/GenBank/DDBJ whole genome shotgun (WGS) entry which is preliminary data.</text>
</comment>
<dbReference type="PANTHER" id="PTHR10799">
    <property type="entry name" value="SNF2/RAD54 HELICASE FAMILY"/>
    <property type="match status" value="1"/>
</dbReference>
<dbReference type="CDD" id="cd18793">
    <property type="entry name" value="SF2_C_SNF"/>
    <property type="match status" value="1"/>
</dbReference>
<dbReference type="InterPro" id="IPR027417">
    <property type="entry name" value="P-loop_NTPase"/>
</dbReference>
<dbReference type="EMBL" id="BAAARY010000002">
    <property type="protein sequence ID" value="GAA2514710.1"/>
    <property type="molecule type" value="Genomic_DNA"/>
</dbReference>
<dbReference type="InterPro" id="IPR000330">
    <property type="entry name" value="SNF2_N"/>
</dbReference>
<name>A0ABP6AGN0_9ACTN</name>
<organism evidence="4 5">
    <name type="scientific">Pilimelia columellifera subsp. columellifera</name>
    <dbReference type="NCBI Taxonomy" id="706583"/>
    <lineage>
        <taxon>Bacteria</taxon>
        <taxon>Bacillati</taxon>
        <taxon>Actinomycetota</taxon>
        <taxon>Actinomycetes</taxon>
        <taxon>Micromonosporales</taxon>
        <taxon>Micromonosporaceae</taxon>
        <taxon>Pilimelia</taxon>
    </lineage>
</organism>
<accession>A0ABP6AGN0</accession>
<dbReference type="SUPFAM" id="SSF52540">
    <property type="entry name" value="P-loop containing nucleoside triphosphate hydrolases"/>
    <property type="match status" value="2"/>
</dbReference>
<dbReference type="Gene3D" id="3.40.50.300">
    <property type="entry name" value="P-loop containing nucleotide triphosphate hydrolases"/>
    <property type="match status" value="1"/>
</dbReference>
<dbReference type="SMART" id="SM00490">
    <property type="entry name" value="HELICc"/>
    <property type="match status" value="1"/>
</dbReference>
<gene>
    <name evidence="4" type="ORF">GCM10010201_08680</name>
</gene>
<dbReference type="Pfam" id="PF00176">
    <property type="entry name" value="SNF2-rel_dom"/>
    <property type="match status" value="1"/>
</dbReference>
<dbReference type="GO" id="GO:0004386">
    <property type="term" value="F:helicase activity"/>
    <property type="evidence" value="ECO:0007669"/>
    <property type="project" value="UniProtKB-KW"/>
</dbReference>
<evidence type="ECO:0000256" key="1">
    <source>
        <dbReference type="ARBA" id="ARBA00022801"/>
    </source>
</evidence>
<dbReference type="SMART" id="SM00487">
    <property type="entry name" value="DEXDc"/>
    <property type="match status" value="1"/>
</dbReference>
<evidence type="ECO:0000313" key="5">
    <source>
        <dbReference type="Proteomes" id="UP001499978"/>
    </source>
</evidence>
<reference evidence="5" key="1">
    <citation type="journal article" date="2019" name="Int. J. Syst. Evol. Microbiol.">
        <title>The Global Catalogue of Microorganisms (GCM) 10K type strain sequencing project: providing services to taxonomists for standard genome sequencing and annotation.</title>
        <authorList>
            <consortium name="The Broad Institute Genomics Platform"/>
            <consortium name="The Broad Institute Genome Sequencing Center for Infectious Disease"/>
            <person name="Wu L."/>
            <person name="Ma J."/>
        </authorList>
    </citation>
    <scope>NUCLEOTIDE SEQUENCE [LARGE SCALE GENOMIC DNA]</scope>
    <source>
        <strain evidence="5">JCM 3367</strain>
    </source>
</reference>
<proteinExistence type="predicted"/>
<protein>
    <submittedName>
        <fullName evidence="4">DEAD/DEAH box helicase</fullName>
    </submittedName>
</protein>
<dbReference type="PROSITE" id="PS51194">
    <property type="entry name" value="HELICASE_CTER"/>
    <property type="match status" value="1"/>
</dbReference>
<feature type="domain" description="Helicase ATP-binding" evidence="2">
    <location>
        <begin position="640"/>
        <end position="803"/>
    </location>
</feature>
<dbReference type="InterPro" id="IPR001650">
    <property type="entry name" value="Helicase_C-like"/>
</dbReference>
<sequence>MARIAVSVAEAAVSEHVSTSAVLAAREVADEVEMILWNPASGVAIGQRLGSGAGIFATIHTDSDGAVADVTGRCECRATDCLHAVALAVRAAESLSPRLPAPRRTAPDAASWEATLATWSGASVDEPDPDEGPTIALQVALEEQRRTWPRQRGSGGRSQGWQVRLQPVVPGRTGWIRGGVDWTAVSYGAGNYRRGARALRHWAIMEEIADYTADQQDYYSSSSGRMLGLCGRRIWQMLAEARDCGVPFVQPGKSSGPVTLGGPARVEIRARRVRRDLQLTPTVIVDGQSVAPDAALAVGQPPHGLVWWATCDEPAAGPKGRALRLSPLDQTVAVELLASAGKPVRIPAAQESRFFQTHFAPLAGRAPVVAADDQVRLPDLGAVTLTLSLAATSRQLLLRWSWHTPVGDDVRHDELWSPSPAVQAEARAEIIGRVTPIVADVASELLDDDRLAATRALTGDPMIRVLRELTPALDGCDGVAIDSVDGQLPVEADAAPVIAFDDAGTGGQDWFDLAVNVTVGDESVNFEDLFTALATDREFLLLPNGSYVLLDQPEFRQLRDLIVESREMTDAPAGALRLGRLSPGVWQELAELGAVTGQAAAWQESIMELAEAGAGVDAPTPAGLEATLRPYQERGFGWLAALYSHRLGGILADDMGLGKTMQALALMLHVRAKDPATPPFLVVAPASVVSNWAIEAARFAPGLTVAAIGQTAARRGAELAESVAGADLVVTSYTLLRLEFDEYQQLPWAGLILDEAQFVKNPGTQAYRCARDLPAPVKLAITGTPMENHLLDLWALLSITAPGLFPRADRFTEHYRNPIEKQQDSARLDQLRRRIRPFMLRRRKDDVATDLPAKQEQVLELELHPRHQKIYQKYLQRERQKVLGLLGDLEQNRFEIFRSLTMLRQASLDVSLVDGKHATVPSTKLDELVERVCGLAEEGHRTLVFSQFTRFLDAARSRLTTAGLDVCYLDGKTRDRASVIQRFKDGGAPAFLISLKAGGFGLNLTEADYCILLDPWWNPAAEAQAVDRIHRIGQTRSVMVYRMVAKGTIEEKVMALQARKADLFASVVDGGDFASARLTADDIRNILA</sequence>
<dbReference type="Proteomes" id="UP001499978">
    <property type="component" value="Unassembled WGS sequence"/>
</dbReference>
<evidence type="ECO:0000259" key="2">
    <source>
        <dbReference type="PROSITE" id="PS51192"/>
    </source>
</evidence>
<keyword evidence="4" id="KW-0547">Nucleotide-binding</keyword>
<dbReference type="InterPro" id="IPR014001">
    <property type="entry name" value="Helicase_ATP-bd"/>
</dbReference>
<keyword evidence="4" id="KW-0347">Helicase</keyword>
<dbReference type="RefSeq" id="WP_344168541.1">
    <property type="nucleotide sequence ID" value="NZ_BAAARY010000002.1"/>
</dbReference>
<dbReference type="InterPro" id="IPR038718">
    <property type="entry name" value="SNF2-like_sf"/>
</dbReference>
<dbReference type="CDD" id="cd18012">
    <property type="entry name" value="DEXQc_arch_SWI2_SNF2"/>
    <property type="match status" value="1"/>
</dbReference>
<evidence type="ECO:0000313" key="4">
    <source>
        <dbReference type="EMBL" id="GAA2514710.1"/>
    </source>
</evidence>
<keyword evidence="4" id="KW-0067">ATP-binding</keyword>
<dbReference type="PROSITE" id="PS51192">
    <property type="entry name" value="HELICASE_ATP_BIND_1"/>
    <property type="match status" value="1"/>
</dbReference>
<keyword evidence="5" id="KW-1185">Reference proteome</keyword>
<dbReference type="InterPro" id="IPR049730">
    <property type="entry name" value="SNF2/RAD54-like_C"/>
</dbReference>
<keyword evidence="1" id="KW-0378">Hydrolase</keyword>